<evidence type="ECO:0000259" key="4">
    <source>
        <dbReference type="Pfam" id="PF00441"/>
    </source>
</evidence>
<accession>J5ECR2</accession>
<sequence>MTDESWPIIEEAVLRLFGETSGRYTVIGPRLAELGWAEIHAEYPVEACELLFRAQGRTLAQTECLDQIMLAELAAALGRPADAVLMPLPAHGCKPGSSIDRASGLVLGELRGQLAVPVVTSMGGVAVGVVDTQDLHGQRCDAFDASVLWTAVSSPLRGSFNESNDAWRRAVAAAHRALATELVSLAGEMLRIAVDYAKARNQFGVPIGAFQSPRHLLAEACAAVEGVRALLDEAWRFGEPLCAHAAKAAAGRVHRSVAGTAIQVCGAIGLTAEHDLHRYVRRGFQIDALLGSYQQLETSLAEQIFDSYAPGRPLPAVVMCA</sequence>
<dbReference type="GO" id="GO:0005737">
    <property type="term" value="C:cytoplasm"/>
    <property type="evidence" value="ECO:0007669"/>
    <property type="project" value="TreeGrafter"/>
</dbReference>
<dbReference type="EMBL" id="AFVW02000002">
    <property type="protein sequence ID" value="EJO89516.1"/>
    <property type="molecule type" value="Genomic_DNA"/>
</dbReference>
<dbReference type="GO" id="GO:0003995">
    <property type="term" value="F:acyl-CoA dehydrogenase activity"/>
    <property type="evidence" value="ECO:0007669"/>
    <property type="project" value="TreeGrafter"/>
</dbReference>
<dbReference type="RefSeq" id="WP_007770029.1">
    <property type="nucleotide sequence ID" value="NZ_AFVW02000002.1"/>
</dbReference>
<protein>
    <submittedName>
        <fullName evidence="5">Acyl-CoA dehydrogenase</fullName>
    </submittedName>
</protein>
<evidence type="ECO:0000256" key="3">
    <source>
        <dbReference type="ARBA" id="ARBA00023002"/>
    </source>
</evidence>
<dbReference type="AlphaFoldDB" id="J5ECR2"/>
<gene>
    <name evidence="5" type="ORF">MCOL_V204985</name>
</gene>
<organism evidence="5 6">
    <name type="scientific">Mycobacterium colombiense CECT 3035</name>
    <dbReference type="NCBI Taxonomy" id="1041522"/>
    <lineage>
        <taxon>Bacteria</taxon>
        <taxon>Bacillati</taxon>
        <taxon>Actinomycetota</taxon>
        <taxon>Actinomycetes</taxon>
        <taxon>Mycobacteriales</taxon>
        <taxon>Mycobacteriaceae</taxon>
        <taxon>Mycobacterium</taxon>
        <taxon>Mycobacterium avium complex (MAC)</taxon>
    </lineage>
</organism>
<evidence type="ECO:0000313" key="5">
    <source>
        <dbReference type="EMBL" id="EJO89516.1"/>
    </source>
</evidence>
<evidence type="ECO:0000313" key="6">
    <source>
        <dbReference type="Proteomes" id="UP000006455"/>
    </source>
</evidence>
<dbReference type="InterPro" id="IPR050741">
    <property type="entry name" value="Acyl-CoA_dehydrogenase"/>
</dbReference>
<comment type="caution">
    <text evidence="5">The sequence shown here is derived from an EMBL/GenBank/DDBJ whole genome shotgun (WGS) entry which is preliminary data.</text>
</comment>
<feature type="domain" description="Acyl-CoA dehydrogenase/oxidase C-terminal" evidence="4">
    <location>
        <begin position="178"/>
        <end position="282"/>
    </location>
</feature>
<name>J5ECR2_9MYCO</name>
<reference evidence="5 6" key="1">
    <citation type="journal article" date="2011" name="J. Bacteriol.">
        <title>Genome sequence of the Mycobacterium colombiense type strain, CECT 3035.</title>
        <authorList>
            <person name="Gonzalez-Perez M."/>
            <person name="Murcia M.I."/>
            <person name="Landsman D."/>
            <person name="Jordan I.K."/>
            <person name="Marino-Ramirez L."/>
        </authorList>
    </citation>
    <scope>NUCLEOTIDE SEQUENCE [LARGE SCALE GENOMIC DNA]</scope>
    <source>
        <strain evidence="5 6">CECT 3035</strain>
    </source>
</reference>
<dbReference type="eggNOG" id="COG1960">
    <property type="taxonomic scope" value="Bacteria"/>
</dbReference>
<dbReference type="InterPro" id="IPR009075">
    <property type="entry name" value="AcylCo_DH/oxidase_C"/>
</dbReference>
<proteinExistence type="predicted"/>
<keyword evidence="2" id="KW-0274">FAD</keyword>
<dbReference type="STRING" id="1041522.GCA_002105755_02083"/>
<dbReference type="SUPFAM" id="SSF47203">
    <property type="entry name" value="Acyl-CoA dehydrogenase C-terminal domain-like"/>
    <property type="match status" value="1"/>
</dbReference>
<dbReference type="Pfam" id="PF00441">
    <property type="entry name" value="Acyl-CoA_dh_1"/>
    <property type="match status" value="1"/>
</dbReference>
<dbReference type="InterPro" id="IPR036250">
    <property type="entry name" value="AcylCo_DH-like_C"/>
</dbReference>
<dbReference type="PANTHER" id="PTHR48083">
    <property type="entry name" value="MEDIUM-CHAIN SPECIFIC ACYL-COA DEHYDROGENASE, MITOCHONDRIAL-RELATED"/>
    <property type="match status" value="1"/>
</dbReference>
<dbReference type="GO" id="GO:0033539">
    <property type="term" value="P:fatty acid beta-oxidation using acyl-CoA dehydrogenase"/>
    <property type="evidence" value="ECO:0007669"/>
    <property type="project" value="TreeGrafter"/>
</dbReference>
<dbReference type="Gene3D" id="1.20.140.10">
    <property type="entry name" value="Butyryl-CoA Dehydrogenase, subunit A, domain 3"/>
    <property type="match status" value="1"/>
</dbReference>
<dbReference type="OrthoDB" id="8677713at2"/>
<dbReference type="PANTHER" id="PTHR48083:SF2">
    <property type="entry name" value="MEDIUM-CHAIN SPECIFIC ACYL-COA DEHYDROGENASE, MITOCHONDRIAL"/>
    <property type="match status" value="1"/>
</dbReference>
<dbReference type="Proteomes" id="UP000006455">
    <property type="component" value="Unassembled WGS sequence"/>
</dbReference>
<evidence type="ECO:0000256" key="1">
    <source>
        <dbReference type="ARBA" id="ARBA00022630"/>
    </source>
</evidence>
<keyword evidence="1" id="KW-0285">Flavoprotein</keyword>
<evidence type="ECO:0000256" key="2">
    <source>
        <dbReference type="ARBA" id="ARBA00022827"/>
    </source>
</evidence>
<dbReference type="GeneID" id="31526414"/>
<keyword evidence="3" id="KW-0560">Oxidoreductase</keyword>